<dbReference type="Proteomes" id="UP000290849">
    <property type="component" value="Unassembled WGS sequence"/>
</dbReference>
<accession>A0A4Q1HI41</accession>
<comment type="caution">
    <text evidence="3">The sequence shown here is derived from an EMBL/GenBank/DDBJ whole genome shotgun (WGS) entry which is preliminary data.</text>
</comment>
<dbReference type="GO" id="GO:0006355">
    <property type="term" value="P:regulation of DNA-templated transcription"/>
    <property type="evidence" value="ECO:0007669"/>
    <property type="project" value="InterPro"/>
</dbReference>
<evidence type="ECO:0000259" key="2">
    <source>
        <dbReference type="SMART" id="SM00862"/>
    </source>
</evidence>
<dbReference type="Gene3D" id="1.10.10.10">
    <property type="entry name" value="Winged helix-like DNA-binding domain superfamily/Winged helix DNA-binding domain"/>
    <property type="match status" value="1"/>
</dbReference>
<dbReference type="GO" id="GO:0003677">
    <property type="term" value="F:DNA binding"/>
    <property type="evidence" value="ECO:0007669"/>
    <property type="project" value="UniProtKB-KW"/>
</dbReference>
<dbReference type="SUPFAM" id="SSF46894">
    <property type="entry name" value="C-terminal effector domain of the bipartite response regulators"/>
    <property type="match status" value="1"/>
</dbReference>
<evidence type="ECO:0000313" key="4">
    <source>
        <dbReference type="Proteomes" id="UP000290849"/>
    </source>
</evidence>
<dbReference type="InterPro" id="IPR036388">
    <property type="entry name" value="WH-like_DNA-bd_sf"/>
</dbReference>
<proteinExistence type="predicted"/>
<gene>
    <name evidence="3" type="ORF">C7R54_15000</name>
</gene>
<name>A0A4Q1HI41_9BURK</name>
<dbReference type="AlphaFoldDB" id="A0A4Q1HI41"/>
<dbReference type="InterPro" id="IPR001867">
    <property type="entry name" value="OmpR/PhoB-type_DNA-bd"/>
</dbReference>
<protein>
    <recommendedName>
        <fullName evidence="2">OmpR/PhoB-type domain-containing protein</fullName>
    </recommendedName>
</protein>
<keyword evidence="4" id="KW-1185">Reference proteome</keyword>
<dbReference type="EMBL" id="PYAL01000004">
    <property type="protein sequence ID" value="RXN87892.1"/>
    <property type="molecule type" value="Genomic_DNA"/>
</dbReference>
<evidence type="ECO:0000256" key="1">
    <source>
        <dbReference type="ARBA" id="ARBA00023125"/>
    </source>
</evidence>
<dbReference type="GO" id="GO:0000160">
    <property type="term" value="P:phosphorelay signal transduction system"/>
    <property type="evidence" value="ECO:0007669"/>
    <property type="project" value="InterPro"/>
</dbReference>
<dbReference type="SMART" id="SM00862">
    <property type="entry name" value="Trans_reg_C"/>
    <property type="match status" value="1"/>
</dbReference>
<reference evidence="3 4" key="1">
    <citation type="journal article" date="2017" name="Int. J. Syst. Evol. Microbiol.">
        <title>Achromobacter aloeverae sp. nov., isolated from the root of Aloe vera (L.) Burm.f.</title>
        <authorList>
            <person name="Kuncharoen N."/>
            <person name="Muramatsu Y."/>
            <person name="Shibata C."/>
            <person name="Kamakura Y."/>
            <person name="Nakagawa Y."/>
            <person name="Tanasupawat S."/>
        </authorList>
    </citation>
    <scope>NUCLEOTIDE SEQUENCE [LARGE SCALE GENOMIC DNA]</scope>
    <source>
        <strain evidence="3 4">AVA-1</strain>
    </source>
</reference>
<keyword evidence="1" id="KW-0238">DNA-binding</keyword>
<feature type="domain" description="OmpR/PhoB-type" evidence="2">
    <location>
        <begin position="99"/>
        <end position="179"/>
    </location>
</feature>
<evidence type="ECO:0000313" key="3">
    <source>
        <dbReference type="EMBL" id="RXN87892.1"/>
    </source>
</evidence>
<sequence length="186" mass="20106">MHVIPSTTRELQATLQQLDADLRKLTSTVHALLNCLPGVPADSAVTPLPVLRQAPIRALAATADDTTAISMTMPTVVADQAGEQWRLRDGGWTLVSPRGQRLVLTTLERKFMLALFGAPSRSLARAELSALAPSTGESGEHPASSPRGVDVMVSRLRRKAQAMGMPLPLRSVRRWGYMFTEAALVD</sequence>
<dbReference type="InterPro" id="IPR016032">
    <property type="entry name" value="Sig_transdc_resp-reg_C-effctor"/>
</dbReference>
<organism evidence="3 4">
    <name type="scientific">Achromobacter aloeverae</name>
    <dbReference type="NCBI Taxonomy" id="1750518"/>
    <lineage>
        <taxon>Bacteria</taxon>
        <taxon>Pseudomonadati</taxon>
        <taxon>Pseudomonadota</taxon>
        <taxon>Betaproteobacteria</taxon>
        <taxon>Burkholderiales</taxon>
        <taxon>Alcaligenaceae</taxon>
        <taxon>Achromobacter</taxon>
    </lineage>
</organism>